<reference evidence="8 9" key="1">
    <citation type="journal article" date="2012" name="BMC Genomics">
        <title>Tools to kill: Genome of one of the most destructive plant pathogenic fungi Macrophomina phaseolina.</title>
        <authorList>
            <person name="Islam M.S."/>
            <person name="Haque M.S."/>
            <person name="Islam M.M."/>
            <person name="Emdad E.M."/>
            <person name="Halim A."/>
            <person name="Hossen Q.M.M."/>
            <person name="Hossain M.Z."/>
            <person name="Ahmed B."/>
            <person name="Rahim S."/>
            <person name="Rahman M.S."/>
            <person name="Alam M.M."/>
            <person name="Hou S."/>
            <person name="Wan X."/>
            <person name="Saito J.A."/>
            <person name="Alam M."/>
        </authorList>
    </citation>
    <scope>NUCLEOTIDE SEQUENCE [LARGE SCALE GENOMIC DNA]</scope>
    <source>
        <strain evidence="8 9">MS6</strain>
    </source>
</reference>
<dbReference type="HOGENOM" id="CLU_535353_0_0_1"/>
<dbReference type="Pfam" id="PF20684">
    <property type="entry name" value="Fung_rhodopsin"/>
    <property type="match status" value="1"/>
</dbReference>
<organism evidence="8 9">
    <name type="scientific">Macrophomina phaseolina (strain MS6)</name>
    <name type="common">Charcoal rot fungus</name>
    <dbReference type="NCBI Taxonomy" id="1126212"/>
    <lineage>
        <taxon>Eukaryota</taxon>
        <taxon>Fungi</taxon>
        <taxon>Dikarya</taxon>
        <taxon>Ascomycota</taxon>
        <taxon>Pezizomycotina</taxon>
        <taxon>Dothideomycetes</taxon>
        <taxon>Dothideomycetes incertae sedis</taxon>
        <taxon>Botryosphaeriales</taxon>
        <taxon>Botryosphaeriaceae</taxon>
        <taxon>Macrophomina</taxon>
    </lineage>
</organism>
<feature type="transmembrane region" description="Helical" evidence="6">
    <location>
        <begin position="124"/>
        <end position="145"/>
    </location>
</feature>
<accession>K2RGQ5</accession>
<evidence type="ECO:0000256" key="3">
    <source>
        <dbReference type="ARBA" id="ARBA00022989"/>
    </source>
</evidence>
<keyword evidence="2 6" id="KW-0812">Transmembrane</keyword>
<sequence>MAVALAAPGPATALIMWAEVTVTLICVLLRFYTRTRILRFQGWDDGLMYISMLLFMLYAVFQTIAVAHGLGRCDRALSAPKFASAKKYEFIGHACNICAVATAKSSVACVLLRLSSSRGQRCALWFCISSTCIICLLCIILMFAQCSPLETVFQPAAGQNCFIDFTVAAVFTGAYTALMDIILAVAPWVMFSQALLHRKERLIALTGLSLGILAGICGIARAVELRRVSATTDYLSDIAAADTVPIVLLSSTEQLDGWWQIEPKNGVDISKVQTAASSSDVADAWTFAVDIEHSKIDNPEMSHVNESKTEGAPAKELERNIGRNLFQTEARLIPPISAMLNAEESSRKLPILPPPSAVAWRNASQSSEAAQLQPEAGVRTAAELYVPAGPEYVDEPLSLQSRSMLPVAVHLWLHENCPPAMNVIVTHTQDQSIRIKYAVRHGHAHPQFTPGLQKAARDSGPRSELSVVAQIWIARNVEPGGSVIFHLAPDGRVWWHFATRQDQQEPRYH</sequence>
<dbReference type="eggNOG" id="ENOG502RYGA">
    <property type="taxonomic scope" value="Eukaryota"/>
</dbReference>
<name>K2RGQ5_MACPH</name>
<feature type="transmembrane region" description="Helical" evidence="6">
    <location>
        <begin position="165"/>
        <end position="190"/>
    </location>
</feature>
<evidence type="ECO:0000256" key="1">
    <source>
        <dbReference type="ARBA" id="ARBA00004141"/>
    </source>
</evidence>
<dbReference type="STRING" id="1126212.K2RGQ5"/>
<dbReference type="InterPro" id="IPR052337">
    <property type="entry name" value="SAT4-like"/>
</dbReference>
<dbReference type="AlphaFoldDB" id="K2RGQ5"/>
<evidence type="ECO:0000256" key="4">
    <source>
        <dbReference type="ARBA" id="ARBA00023136"/>
    </source>
</evidence>
<feature type="transmembrane region" description="Helical" evidence="6">
    <location>
        <begin position="202"/>
        <end position="223"/>
    </location>
</feature>
<dbReference type="PANTHER" id="PTHR33048">
    <property type="entry name" value="PTH11-LIKE INTEGRAL MEMBRANE PROTEIN (AFU_ORTHOLOGUE AFUA_5G11245)"/>
    <property type="match status" value="1"/>
</dbReference>
<feature type="domain" description="Rhodopsin" evidence="7">
    <location>
        <begin position="29"/>
        <end position="240"/>
    </location>
</feature>
<comment type="similarity">
    <text evidence="5">Belongs to the SAT4 family.</text>
</comment>
<evidence type="ECO:0000313" key="9">
    <source>
        <dbReference type="Proteomes" id="UP000007129"/>
    </source>
</evidence>
<dbReference type="Proteomes" id="UP000007129">
    <property type="component" value="Unassembled WGS sequence"/>
</dbReference>
<feature type="transmembrane region" description="Helical" evidence="6">
    <location>
        <begin position="90"/>
        <end position="112"/>
    </location>
</feature>
<evidence type="ECO:0000256" key="6">
    <source>
        <dbReference type="SAM" id="Phobius"/>
    </source>
</evidence>
<comment type="caution">
    <text evidence="8">The sequence shown here is derived from an EMBL/GenBank/DDBJ whole genome shotgun (WGS) entry which is preliminary data.</text>
</comment>
<dbReference type="InterPro" id="IPR049326">
    <property type="entry name" value="Rhodopsin_dom_fungi"/>
</dbReference>
<dbReference type="EMBL" id="AHHD01000714">
    <property type="protein sequence ID" value="EKG09289.1"/>
    <property type="molecule type" value="Genomic_DNA"/>
</dbReference>
<gene>
    <name evidence="8" type="ORF">MPH_13684</name>
</gene>
<evidence type="ECO:0000256" key="5">
    <source>
        <dbReference type="ARBA" id="ARBA00038359"/>
    </source>
</evidence>
<evidence type="ECO:0000313" key="8">
    <source>
        <dbReference type="EMBL" id="EKG09289.1"/>
    </source>
</evidence>
<evidence type="ECO:0000256" key="2">
    <source>
        <dbReference type="ARBA" id="ARBA00022692"/>
    </source>
</evidence>
<evidence type="ECO:0000259" key="7">
    <source>
        <dbReference type="Pfam" id="PF20684"/>
    </source>
</evidence>
<keyword evidence="3 6" id="KW-1133">Transmembrane helix</keyword>
<dbReference type="OrthoDB" id="3934549at2759"/>
<dbReference type="GO" id="GO:0016020">
    <property type="term" value="C:membrane"/>
    <property type="evidence" value="ECO:0007669"/>
    <property type="project" value="UniProtKB-SubCell"/>
</dbReference>
<protein>
    <recommendedName>
        <fullName evidence="7">Rhodopsin domain-containing protein</fullName>
    </recommendedName>
</protein>
<feature type="transmembrane region" description="Helical" evidence="6">
    <location>
        <begin position="12"/>
        <end position="32"/>
    </location>
</feature>
<comment type="subcellular location">
    <subcellularLocation>
        <location evidence="1">Membrane</location>
        <topology evidence="1">Multi-pass membrane protein</topology>
    </subcellularLocation>
</comment>
<proteinExistence type="inferred from homology"/>
<dbReference type="PANTHER" id="PTHR33048:SF93">
    <property type="entry name" value="INTEGRAL MEMBRANE PROTEIN"/>
    <property type="match status" value="1"/>
</dbReference>
<keyword evidence="4 6" id="KW-0472">Membrane</keyword>
<dbReference type="VEuPathDB" id="FungiDB:MPH_13684"/>
<dbReference type="InParanoid" id="K2RGQ5"/>
<feature type="transmembrane region" description="Helical" evidence="6">
    <location>
        <begin position="52"/>
        <end position="70"/>
    </location>
</feature>